<dbReference type="GO" id="GO:0043565">
    <property type="term" value="F:sequence-specific DNA binding"/>
    <property type="evidence" value="ECO:0007669"/>
    <property type="project" value="InterPro"/>
</dbReference>
<feature type="domain" description="HTH araC/xylS-type" evidence="1">
    <location>
        <begin position="158"/>
        <end position="259"/>
    </location>
</feature>
<keyword evidence="3" id="KW-1185">Reference proteome</keyword>
<dbReference type="PROSITE" id="PS01124">
    <property type="entry name" value="HTH_ARAC_FAMILY_2"/>
    <property type="match status" value="1"/>
</dbReference>
<dbReference type="Gene3D" id="1.10.10.60">
    <property type="entry name" value="Homeodomain-like"/>
    <property type="match status" value="1"/>
</dbReference>
<dbReference type="Proteomes" id="UP000240971">
    <property type="component" value="Unassembled WGS sequence"/>
</dbReference>
<dbReference type="AlphaFoldDB" id="A0A2P8HK52"/>
<gene>
    <name evidence="2" type="ORF">CLV51_103576</name>
</gene>
<comment type="caution">
    <text evidence="2">The sequence shown here is derived from an EMBL/GenBank/DDBJ whole genome shotgun (WGS) entry which is preliminary data.</text>
</comment>
<name>A0A2P8HK52_CHINA</name>
<evidence type="ECO:0000259" key="1">
    <source>
        <dbReference type="PROSITE" id="PS01124"/>
    </source>
</evidence>
<evidence type="ECO:0000313" key="2">
    <source>
        <dbReference type="EMBL" id="PSL46595.1"/>
    </source>
</evidence>
<dbReference type="RefSeq" id="WP_106529367.1">
    <property type="nucleotide sequence ID" value="NZ_PYAW01000003.1"/>
</dbReference>
<accession>A0A2P8HK52</accession>
<proteinExistence type="predicted"/>
<dbReference type="GO" id="GO:0003700">
    <property type="term" value="F:DNA-binding transcription factor activity"/>
    <property type="evidence" value="ECO:0007669"/>
    <property type="project" value="InterPro"/>
</dbReference>
<evidence type="ECO:0000313" key="3">
    <source>
        <dbReference type="Proteomes" id="UP000240971"/>
    </source>
</evidence>
<sequence>MNFHIYHPSDALRPFVKQYYYWEDNTSGLIQLPQNLFALGDQYMVFIQEGEASIKPAHHKAFTLPQNAIVGHFTCACQLQVKGPIKMVVVQLNAYGCYRLLGLDVPNFTNYYRNLALHDSPLWMQLSAALPNIQQQEIMPLLNTTFQEALEQQACTLKQVDEMADYLLTSQGNVSVEELTHIFGISRPTLERIFTAVVGLPPQLYARMVRYKTALRSLQQLNLPQWQAQVTPTAYYNQSMFIQDYLLFNHEAPSYFTPAVEATIAHMPASGLQQVAVAS</sequence>
<protein>
    <recommendedName>
        <fullName evidence="1">HTH araC/xylS-type domain-containing protein</fullName>
    </recommendedName>
</protein>
<dbReference type="InterPro" id="IPR046532">
    <property type="entry name" value="DUF6597"/>
</dbReference>
<reference evidence="2 3" key="1">
    <citation type="submission" date="2018-03" db="EMBL/GenBank/DDBJ databases">
        <title>Genomic Encyclopedia of Archaeal and Bacterial Type Strains, Phase II (KMG-II): from individual species to whole genera.</title>
        <authorList>
            <person name="Goeker M."/>
        </authorList>
    </citation>
    <scope>NUCLEOTIDE SEQUENCE [LARGE SCALE GENOMIC DNA]</scope>
    <source>
        <strain evidence="2 3">DSM 24859</strain>
    </source>
</reference>
<dbReference type="Pfam" id="PF20240">
    <property type="entry name" value="DUF6597"/>
    <property type="match status" value="1"/>
</dbReference>
<dbReference type="InterPro" id="IPR018060">
    <property type="entry name" value="HTH_AraC"/>
</dbReference>
<organism evidence="2 3">
    <name type="scientific">Chitinophaga niastensis</name>
    <dbReference type="NCBI Taxonomy" id="536980"/>
    <lineage>
        <taxon>Bacteria</taxon>
        <taxon>Pseudomonadati</taxon>
        <taxon>Bacteroidota</taxon>
        <taxon>Chitinophagia</taxon>
        <taxon>Chitinophagales</taxon>
        <taxon>Chitinophagaceae</taxon>
        <taxon>Chitinophaga</taxon>
    </lineage>
</organism>
<dbReference type="OrthoDB" id="643300at2"/>
<dbReference type="EMBL" id="PYAW01000003">
    <property type="protein sequence ID" value="PSL46595.1"/>
    <property type="molecule type" value="Genomic_DNA"/>
</dbReference>